<evidence type="ECO:0000313" key="1">
    <source>
        <dbReference type="EMBL" id="GII40925.1"/>
    </source>
</evidence>
<dbReference type="EMBL" id="BOOP01000029">
    <property type="protein sequence ID" value="GII40925.1"/>
    <property type="molecule type" value="Genomic_DNA"/>
</dbReference>
<dbReference type="Proteomes" id="UP000622547">
    <property type="component" value="Unassembled WGS sequence"/>
</dbReference>
<reference evidence="1 2" key="1">
    <citation type="submission" date="2021-01" db="EMBL/GenBank/DDBJ databases">
        <title>Whole genome shotgun sequence of Planotetraspora phitsanulokensis NBRC 104273.</title>
        <authorList>
            <person name="Komaki H."/>
            <person name="Tamura T."/>
        </authorList>
    </citation>
    <scope>NUCLEOTIDE SEQUENCE [LARGE SCALE GENOMIC DNA]</scope>
    <source>
        <strain evidence="1 2">NBRC 104273</strain>
    </source>
</reference>
<name>A0A8J3XH98_9ACTN</name>
<dbReference type="RefSeq" id="WP_204076411.1">
    <property type="nucleotide sequence ID" value="NZ_BAABHI010000012.1"/>
</dbReference>
<gene>
    <name evidence="1" type="ORF">Pph01_59280</name>
</gene>
<keyword evidence="2" id="KW-1185">Reference proteome</keyword>
<sequence length="106" mass="11388">MMTTDSTARSEFIAGLRRLAAFLADNPKVPVSTGGLDVTVLAEGTDRQQRAAVDRIAHLIGAPTSDSTFYVAARDFGPITYRAVAIPAEQSRDYDAWSTYYGAVTA</sequence>
<accession>A0A8J3XH98</accession>
<comment type="caution">
    <text evidence="1">The sequence shown here is derived from an EMBL/GenBank/DDBJ whole genome shotgun (WGS) entry which is preliminary data.</text>
</comment>
<evidence type="ECO:0000313" key="2">
    <source>
        <dbReference type="Proteomes" id="UP000622547"/>
    </source>
</evidence>
<protein>
    <submittedName>
        <fullName evidence="1">Uncharacterized protein</fullName>
    </submittedName>
</protein>
<proteinExistence type="predicted"/>
<dbReference type="AlphaFoldDB" id="A0A8J3XH98"/>
<organism evidence="1 2">
    <name type="scientific">Planotetraspora phitsanulokensis</name>
    <dbReference type="NCBI Taxonomy" id="575192"/>
    <lineage>
        <taxon>Bacteria</taxon>
        <taxon>Bacillati</taxon>
        <taxon>Actinomycetota</taxon>
        <taxon>Actinomycetes</taxon>
        <taxon>Streptosporangiales</taxon>
        <taxon>Streptosporangiaceae</taxon>
        <taxon>Planotetraspora</taxon>
    </lineage>
</organism>